<organism evidence="3 4">
    <name type="scientific">Pengzhenrongella frigida</name>
    <dbReference type="NCBI Taxonomy" id="1259133"/>
    <lineage>
        <taxon>Bacteria</taxon>
        <taxon>Bacillati</taxon>
        <taxon>Actinomycetota</taxon>
        <taxon>Actinomycetes</taxon>
        <taxon>Micrococcales</taxon>
        <taxon>Pengzhenrongella</taxon>
    </lineage>
</organism>
<dbReference type="Pfam" id="PF18367">
    <property type="entry name" value="Rv2175c_C"/>
    <property type="match status" value="1"/>
</dbReference>
<protein>
    <submittedName>
        <fullName evidence="3">DNA-binding protein</fullName>
    </submittedName>
</protein>
<dbReference type="Pfam" id="PF21531">
    <property type="entry name" value="Rv2175c_wHTH"/>
    <property type="match status" value="1"/>
</dbReference>
<keyword evidence="4" id="KW-1185">Reference proteome</keyword>
<dbReference type="Proteomes" id="UP000293764">
    <property type="component" value="Unassembled WGS sequence"/>
</dbReference>
<dbReference type="EMBL" id="SDWW01000036">
    <property type="protein sequence ID" value="RYV50328.1"/>
    <property type="molecule type" value="Genomic_DNA"/>
</dbReference>
<accession>A0A4Q5MXE5</accession>
<evidence type="ECO:0000259" key="1">
    <source>
        <dbReference type="Pfam" id="PF18367"/>
    </source>
</evidence>
<reference evidence="3 4" key="1">
    <citation type="submission" date="2019-01" db="EMBL/GenBank/DDBJ databases">
        <title>Novel species of Cellulomonas.</title>
        <authorList>
            <person name="Liu Q."/>
            <person name="Xin Y.-H."/>
        </authorList>
    </citation>
    <scope>NUCLEOTIDE SEQUENCE [LARGE SCALE GENOMIC DNA]</scope>
    <source>
        <strain evidence="3 4">HLT2-17</strain>
    </source>
</reference>
<evidence type="ECO:0000313" key="3">
    <source>
        <dbReference type="EMBL" id="RYV50328.1"/>
    </source>
</evidence>
<name>A0A4Q5MXE5_9MICO</name>
<dbReference type="NCBIfam" id="TIGR01764">
    <property type="entry name" value="excise"/>
    <property type="match status" value="1"/>
</dbReference>
<dbReference type="OrthoDB" id="3784042at2"/>
<proteinExistence type="predicted"/>
<dbReference type="AlphaFoldDB" id="A0A4Q5MXE5"/>
<comment type="caution">
    <text evidence="3">The sequence shown here is derived from an EMBL/GenBank/DDBJ whole genome shotgun (WGS) entry which is preliminary data.</text>
</comment>
<feature type="domain" description="DNA-binding protein Rv2175c wHTH" evidence="2">
    <location>
        <begin position="13"/>
        <end position="58"/>
    </location>
</feature>
<gene>
    <name evidence="3" type="ORF">EUA98_14045</name>
</gene>
<dbReference type="GO" id="GO:0003677">
    <property type="term" value="F:DNA binding"/>
    <property type="evidence" value="ECO:0007669"/>
    <property type="project" value="UniProtKB-KW"/>
</dbReference>
<dbReference type="InterPro" id="IPR010093">
    <property type="entry name" value="SinI_DNA-bd"/>
</dbReference>
<dbReference type="InterPro" id="IPR048576">
    <property type="entry name" value="Rv2175c_wHTH"/>
</dbReference>
<dbReference type="RefSeq" id="WP_130103319.1">
    <property type="nucleotide sequence ID" value="NZ_SDWW01000036.1"/>
</dbReference>
<evidence type="ECO:0000259" key="2">
    <source>
        <dbReference type="Pfam" id="PF21531"/>
    </source>
</evidence>
<evidence type="ECO:0000313" key="4">
    <source>
        <dbReference type="Proteomes" id="UP000293764"/>
    </source>
</evidence>
<dbReference type="InterPro" id="IPR041098">
    <property type="entry name" value="Rv2175c_C"/>
</dbReference>
<keyword evidence="3" id="KW-0238">DNA-binding</keyword>
<sequence>MTDNSALDSLVGEWLTVPEVADRLGIDAGKVRRLVHEGRLAVVRRGRSSVVSVPADFLVPEHLENPANSTLNKPEPEPDEYGVPAPRWAVLASLYGTFTLLRDAGFADDEAIEWLFTPDTTLGETPISAMRTGRKTAVRRIAMTLL</sequence>
<feature type="domain" description="Rv2175c C-terminal" evidence="1">
    <location>
        <begin position="93"/>
        <end position="144"/>
    </location>
</feature>